<keyword evidence="5" id="KW-0325">Glycoprotein</keyword>
<dbReference type="Pfam" id="PF05577">
    <property type="entry name" value="Peptidase_S28"/>
    <property type="match status" value="1"/>
</dbReference>
<feature type="chain" id="PRO_5042263299" evidence="6">
    <location>
        <begin position="17"/>
        <end position="462"/>
    </location>
</feature>
<evidence type="ECO:0000256" key="5">
    <source>
        <dbReference type="ARBA" id="ARBA00023180"/>
    </source>
</evidence>
<sequence>MKIVFITLLVLALTSARLYQNKFEELRQAELFDSFGKAYEYTQKLDHFNPQNKETFAQRYFDIDKYWDPETGPLFLYICGEGICQQPADNSFVVNLAKKFNGRVVALEHRYYGYSQPKPDWSTENLQFLTPDQGLADLAQFATDKSREFTEQHGIPFRRWITVGGSYPGAMSAWFRAKYPHIAFASLASSAVVNAIKDYHQYDGQIYKSTLKSGEWCPNKYIELIKAFEQAFDEGKADEVFSKIGFRPGDVTPLDFLGFLGNFPAGAVQYGSRRALCSQISEAGDNLDDYINFIRNALNSHNLKIDDFFVGDSTSHTLDPYANMRQWTYQICSNLGYFQTYSRDTPAMRSEQINLDFWRDQCSKEFGVDIFPDTDHWNELYGGKDLVSSRIIFTNGGEDPWQHASVTETDNPTYHTFVIDCDDCAHCVDLYGDKPTDAPEITEARSQIADILEGWIAHELEL</sequence>
<accession>A0AAD1UEU9</accession>
<dbReference type="EMBL" id="CAMPGE010007076">
    <property type="protein sequence ID" value="CAI2366003.1"/>
    <property type="molecule type" value="Genomic_DNA"/>
</dbReference>
<dbReference type="GO" id="GO:0008239">
    <property type="term" value="F:dipeptidyl-peptidase activity"/>
    <property type="evidence" value="ECO:0007669"/>
    <property type="project" value="TreeGrafter"/>
</dbReference>
<keyword evidence="4" id="KW-0378">Hydrolase</keyword>
<dbReference type="InterPro" id="IPR008758">
    <property type="entry name" value="Peptidase_S28"/>
</dbReference>
<dbReference type="GO" id="GO:0006508">
    <property type="term" value="P:proteolysis"/>
    <property type="evidence" value="ECO:0007669"/>
    <property type="project" value="UniProtKB-KW"/>
</dbReference>
<dbReference type="PANTHER" id="PTHR11010">
    <property type="entry name" value="PROTEASE S28 PRO-X CARBOXYPEPTIDASE-RELATED"/>
    <property type="match status" value="1"/>
</dbReference>
<organism evidence="7 8">
    <name type="scientific">Euplotes crassus</name>
    <dbReference type="NCBI Taxonomy" id="5936"/>
    <lineage>
        <taxon>Eukaryota</taxon>
        <taxon>Sar</taxon>
        <taxon>Alveolata</taxon>
        <taxon>Ciliophora</taxon>
        <taxon>Intramacronucleata</taxon>
        <taxon>Spirotrichea</taxon>
        <taxon>Hypotrichia</taxon>
        <taxon>Euplotida</taxon>
        <taxon>Euplotidae</taxon>
        <taxon>Moneuplotes</taxon>
    </lineage>
</organism>
<keyword evidence="8" id="KW-1185">Reference proteome</keyword>
<reference evidence="7" key="1">
    <citation type="submission" date="2023-07" db="EMBL/GenBank/DDBJ databases">
        <authorList>
            <consortium name="AG Swart"/>
            <person name="Singh M."/>
            <person name="Singh A."/>
            <person name="Seah K."/>
            <person name="Emmerich C."/>
        </authorList>
    </citation>
    <scope>NUCLEOTIDE SEQUENCE</scope>
    <source>
        <strain evidence="7">DP1</strain>
    </source>
</reference>
<dbReference type="Gene3D" id="3.40.50.1820">
    <property type="entry name" value="alpha/beta hydrolase"/>
    <property type="match status" value="1"/>
</dbReference>
<keyword evidence="3 6" id="KW-0732">Signal</keyword>
<dbReference type="InterPro" id="IPR029058">
    <property type="entry name" value="AB_hydrolase_fold"/>
</dbReference>
<dbReference type="Gene3D" id="1.20.120.980">
    <property type="entry name" value="Serine carboxypeptidase S28, SKS domain"/>
    <property type="match status" value="1"/>
</dbReference>
<evidence type="ECO:0000256" key="3">
    <source>
        <dbReference type="ARBA" id="ARBA00022729"/>
    </source>
</evidence>
<dbReference type="Proteomes" id="UP001295684">
    <property type="component" value="Unassembled WGS sequence"/>
</dbReference>
<dbReference type="AlphaFoldDB" id="A0AAD1UEU9"/>
<evidence type="ECO:0000256" key="2">
    <source>
        <dbReference type="ARBA" id="ARBA00022670"/>
    </source>
</evidence>
<evidence type="ECO:0000313" key="8">
    <source>
        <dbReference type="Proteomes" id="UP001295684"/>
    </source>
</evidence>
<keyword evidence="2" id="KW-0645">Protease</keyword>
<feature type="signal peptide" evidence="6">
    <location>
        <begin position="1"/>
        <end position="16"/>
    </location>
</feature>
<dbReference type="PANTHER" id="PTHR11010:SF11">
    <property type="entry name" value="THYMUS-SPECIFIC SERINE PROTEASE"/>
    <property type="match status" value="1"/>
</dbReference>
<evidence type="ECO:0000256" key="4">
    <source>
        <dbReference type="ARBA" id="ARBA00022801"/>
    </source>
</evidence>
<dbReference type="SUPFAM" id="SSF53474">
    <property type="entry name" value="alpha/beta-Hydrolases"/>
    <property type="match status" value="1"/>
</dbReference>
<proteinExistence type="inferred from homology"/>
<evidence type="ECO:0000313" key="7">
    <source>
        <dbReference type="EMBL" id="CAI2366003.1"/>
    </source>
</evidence>
<comment type="similarity">
    <text evidence="1">Belongs to the peptidase S28 family.</text>
</comment>
<dbReference type="InterPro" id="IPR042269">
    <property type="entry name" value="Ser_carbopepase_S28_SKS"/>
</dbReference>
<protein>
    <submittedName>
        <fullName evidence="7">Uncharacterized protein</fullName>
    </submittedName>
</protein>
<comment type="caution">
    <text evidence="7">The sequence shown here is derived from an EMBL/GenBank/DDBJ whole genome shotgun (WGS) entry which is preliminary data.</text>
</comment>
<gene>
    <name evidence="7" type="ORF">ECRASSUSDP1_LOCUS7272</name>
</gene>
<dbReference type="GO" id="GO:0070008">
    <property type="term" value="F:serine-type exopeptidase activity"/>
    <property type="evidence" value="ECO:0007669"/>
    <property type="project" value="InterPro"/>
</dbReference>
<evidence type="ECO:0000256" key="1">
    <source>
        <dbReference type="ARBA" id="ARBA00011079"/>
    </source>
</evidence>
<evidence type="ECO:0000256" key="6">
    <source>
        <dbReference type="SAM" id="SignalP"/>
    </source>
</evidence>
<name>A0AAD1UEU9_EUPCR</name>